<keyword evidence="1" id="KW-0479">Metal-binding</keyword>
<proteinExistence type="predicted"/>
<keyword evidence="2 4" id="KW-0863">Zinc-finger</keyword>
<gene>
    <name evidence="6" type="ORF">BT96DRAFT_1004630</name>
</gene>
<name>A0A6A4GS43_9AGAR</name>
<evidence type="ECO:0000256" key="3">
    <source>
        <dbReference type="ARBA" id="ARBA00022833"/>
    </source>
</evidence>
<dbReference type="PROSITE" id="PS50865">
    <property type="entry name" value="ZF_MYND_2"/>
    <property type="match status" value="1"/>
</dbReference>
<reference evidence="6" key="1">
    <citation type="journal article" date="2019" name="Environ. Microbiol.">
        <title>Fungal ecological strategies reflected in gene transcription - a case study of two litter decomposers.</title>
        <authorList>
            <person name="Barbi F."/>
            <person name="Kohler A."/>
            <person name="Barry K."/>
            <person name="Baskaran P."/>
            <person name="Daum C."/>
            <person name="Fauchery L."/>
            <person name="Ihrmark K."/>
            <person name="Kuo A."/>
            <person name="LaButti K."/>
            <person name="Lipzen A."/>
            <person name="Morin E."/>
            <person name="Grigoriev I.V."/>
            <person name="Henrissat B."/>
            <person name="Lindahl B."/>
            <person name="Martin F."/>
        </authorList>
    </citation>
    <scope>NUCLEOTIDE SEQUENCE</scope>
    <source>
        <strain evidence="6">JB14</strain>
    </source>
</reference>
<dbReference type="GO" id="GO:0008270">
    <property type="term" value="F:zinc ion binding"/>
    <property type="evidence" value="ECO:0007669"/>
    <property type="project" value="UniProtKB-KW"/>
</dbReference>
<dbReference type="EMBL" id="ML769769">
    <property type="protein sequence ID" value="KAE9387974.1"/>
    <property type="molecule type" value="Genomic_DNA"/>
</dbReference>
<sequence length="258" mass="29399">MFSPSPASFSEFSAEALARLLSGLVPPKVPTQQRHPSSNPRESLRKELDQCQNCWRSRGSGKSLMKCAGCRIEKYCSKQCQENAWPSHRVKCKLNRRLQEMPSDVVDTSKALRLFTSKHRPIITQTVARAFGLRSDPTRCLRDVLVIFLSDRRNIDSSVIVRREMSFYATDAQILPVEQLGQQASEVKAQVQRVNQEMRQMGHVGAVFVLLLCGERQITNVSPVGFGEEIMTDELFNERCRIDWKTDLFKHMNEGIVL</sequence>
<evidence type="ECO:0000256" key="4">
    <source>
        <dbReference type="PROSITE-ProRule" id="PRU00134"/>
    </source>
</evidence>
<dbReference type="OrthoDB" id="341421at2759"/>
<keyword evidence="7" id="KW-1185">Reference proteome</keyword>
<accession>A0A6A4GS43</accession>
<dbReference type="Gene3D" id="6.10.140.2220">
    <property type="match status" value="1"/>
</dbReference>
<evidence type="ECO:0000256" key="2">
    <source>
        <dbReference type="ARBA" id="ARBA00022771"/>
    </source>
</evidence>
<protein>
    <recommendedName>
        <fullName evidence="5">MYND-type domain-containing protein</fullName>
    </recommendedName>
</protein>
<dbReference type="SUPFAM" id="SSF144232">
    <property type="entry name" value="HIT/MYND zinc finger-like"/>
    <property type="match status" value="1"/>
</dbReference>
<dbReference type="InterPro" id="IPR002893">
    <property type="entry name" value="Znf_MYND"/>
</dbReference>
<dbReference type="Proteomes" id="UP000799118">
    <property type="component" value="Unassembled WGS sequence"/>
</dbReference>
<dbReference type="PROSITE" id="PS01360">
    <property type="entry name" value="ZF_MYND_1"/>
    <property type="match status" value="1"/>
</dbReference>
<evidence type="ECO:0000259" key="5">
    <source>
        <dbReference type="PROSITE" id="PS50865"/>
    </source>
</evidence>
<evidence type="ECO:0000256" key="1">
    <source>
        <dbReference type="ARBA" id="ARBA00022723"/>
    </source>
</evidence>
<evidence type="ECO:0000313" key="6">
    <source>
        <dbReference type="EMBL" id="KAE9387974.1"/>
    </source>
</evidence>
<evidence type="ECO:0000313" key="7">
    <source>
        <dbReference type="Proteomes" id="UP000799118"/>
    </source>
</evidence>
<keyword evidence="3" id="KW-0862">Zinc</keyword>
<organism evidence="6 7">
    <name type="scientific">Gymnopus androsaceus JB14</name>
    <dbReference type="NCBI Taxonomy" id="1447944"/>
    <lineage>
        <taxon>Eukaryota</taxon>
        <taxon>Fungi</taxon>
        <taxon>Dikarya</taxon>
        <taxon>Basidiomycota</taxon>
        <taxon>Agaricomycotina</taxon>
        <taxon>Agaricomycetes</taxon>
        <taxon>Agaricomycetidae</taxon>
        <taxon>Agaricales</taxon>
        <taxon>Marasmiineae</taxon>
        <taxon>Omphalotaceae</taxon>
        <taxon>Gymnopus</taxon>
    </lineage>
</organism>
<feature type="domain" description="MYND-type" evidence="5">
    <location>
        <begin position="51"/>
        <end position="92"/>
    </location>
</feature>
<dbReference type="AlphaFoldDB" id="A0A6A4GS43"/>
<dbReference type="Pfam" id="PF01753">
    <property type="entry name" value="zf-MYND"/>
    <property type="match status" value="1"/>
</dbReference>